<dbReference type="AlphaFoldDB" id="A0A380THW6"/>
<evidence type="ECO:0008006" key="2">
    <source>
        <dbReference type="Google" id="ProtNLM"/>
    </source>
</evidence>
<protein>
    <recommendedName>
        <fullName evidence="2">Lysozyme inhibitor LprI N-terminal domain-containing protein</fullName>
    </recommendedName>
</protein>
<name>A0A380THW6_9ZZZZ</name>
<reference evidence="1" key="1">
    <citation type="submission" date="2018-07" db="EMBL/GenBank/DDBJ databases">
        <authorList>
            <person name="Quirk P.G."/>
            <person name="Krulwich T.A."/>
        </authorList>
    </citation>
    <scope>NUCLEOTIDE SEQUENCE</scope>
</reference>
<gene>
    <name evidence="1" type="ORF">DF3PB_5280001</name>
</gene>
<proteinExistence type="predicted"/>
<dbReference type="EMBL" id="UIDG01000477">
    <property type="protein sequence ID" value="SUS07906.1"/>
    <property type="molecule type" value="Genomic_DNA"/>
</dbReference>
<sequence length="407" mass="42939">MLKRAGRPPQGGLHFCRWYRPGRVGIVLALALFAFALAPFAAAEPPPQAVESGCLDAVSPVDLLICSDATLLRLAGKVNDTLRAQSERAAAGKQAELIAGQQVWLRQRLDRCHVPAAGSALSLTQRWQAAPCLDMMYRERLVALGGQAGPAVPTPARDSTFIHPLCLDALLGGLAAEVEAENETIPLAECTLGNRHAPVSTAPDGSVSAEGAVAGVPTTITYRRIGRLAEGREIFAVWSSAGESGSFSTVAEVALEGSGQHPPMLRARALVDGGDRCDGGIAAVRLVDPRTLEIDFNATAAAFLAVADDDFPEDIYADELLPCSECCFGTVRFRHDLSSGTRTLVSGRLERTAWDSVAISDTGGPVLTCVRAALTTIAPQLPHAFTVEEMRKVSQSVQKACPLGPGQ</sequence>
<accession>A0A380THW6</accession>
<evidence type="ECO:0000313" key="1">
    <source>
        <dbReference type="EMBL" id="SUS07906.1"/>
    </source>
</evidence>
<organism evidence="1">
    <name type="scientific">metagenome</name>
    <dbReference type="NCBI Taxonomy" id="256318"/>
    <lineage>
        <taxon>unclassified sequences</taxon>
        <taxon>metagenomes</taxon>
    </lineage>
</organism>